<dbReference type="AlphaFoldDB" id="A0A9P0M944"/>
<dbReference type="Gene3D" id="4.10.91.10">
    <property type="entry name" value="Cytochrome c oxidase, subunit VIIa"/>
    <property type="match status" value="1"/>
</dbReference>
<dbReference type="SUPFAM" id="SSF81419">
    <property type="entry name" value="Mitochondrial cytochrome c oxidase subunit VIIa"/>
    <property type="match status" value="1"/>
</dbReference>
<dbReference type="Proteomes" id="UP001152888">
    <property type="component" value="Unassembled WGS sequence"/>
</dbReference>
<proteinExistence type="inferred from homology"/>
<gene>
    <name evidence="7" type="ORF">ACAOBT_LOCUS32313</name>
</gene>
<organism evidence="7 8">
    <name type="scientific">Acanthoscelides obtectus</name>
    <name type="common">Bean weevil</name>
    <name type="synonym">Bruchus obtectus</name>
    <dbReference type="NCBI Taxonomy" id="200917"/>
    <lineage>
        <taxon>Eukaryota</taxon>
        <taxon>Metazoa</taxon>
        <taxon>Ecdysozoa</taxon>
        <taxon>Arthropoda</taxon>
        <taxon>Hexapoda</taxon>
        <taxon>Insecta</taxon>
        <taxon>Pterygota</taxon>
        <taxon>Neoptera</taxon>
        <taxon>Endopterygota</taxon>
        <taxon>Coleoptera</taxon>
        <taxon>Polyphaga</taxon>
        <taxon>Cucujiformia</taxon>
        <taxon>Chrysomeloidea</taxon>
        <taxon>Chrysomelidae</taxon>
        <taxon>Bruchinae</taxon>
        <taxon>Bruchini</taxon>
        <taxon>Acanthoscelides</taxon>
    </lineage>
</organism>
<keyword evidence="3" id="KW-0999">Mitochondrion inner membrane</keyword>
<evidence type="ECO:0000256" key="6">
    <source>
        <dbReference type="SAM" id="Phobius"/>
    </source>
</evidence>
<keyword evidence="4" id="KW-0496">Mitochondrion</keyword>
<dbReference type="OrthoDB" id="5966508at2759"/>
<keyword evidence="6" id="KW-1133">Transmembrane helix</keyword>
<dbReference type="GO" id="GO:0006123">
    <property type="term" value="P:mitochondrial electron transport, cytochrome c to oxygen"/>
    <property type="evidence" value="ECO:0007669"/>
    <property type="project" value="InterPro"/>
</dbReference>
<name>A0A9P0M944_ACAOB</name>
<dbReference type="EMBL" id="CAKOFQ010008097">
    <property type="protein sequence ID" value="CAH2011648.1"/>
    <property type="molecule type" value="Genomic_DNA"/>
</dbReference>
<dbReference type="InterPro" id="IPR039297">
    <property type="entry name" value="COX7a"/>
</dbReference>
<reference evidence="7" key="1">
    <citation type="submission" date="2022-03" db="EMBL/GenBank/DDBJ databases">
        <authorList>
            <person name="Sayadi A."/>
        </authorList>
    </citation>
    <scope>NUCLEOTIDE SEQUENCE</scope>
</reference>
<dbReference type="GO" id="GO:0005743">
    <property type="term" value="C:mitochondrial inner membrane"/>
    <property type="evidence" value="ECO:0007669"/>
    <property type="project" value="UniProtKB-SubCell"/>
</dbReference>
<evidence type="ECO:0000256" key="3">
    <source>
        <dbReference type="ARBA" id="ARBA00022792"/>
    </source>
</evidence>
<evidence type="ECO:0000313" key="8">
    <source>
        <dbReference type="Proteomes" id="UP001152888"/>
    </source>
</evidence>
<evidence type="ECO:0000256" key="2">
    <source>
        <dbReference type="ARBA" id="ARBA00009331"/>
    </source>
</evidence>
<accession>A0A9P0M944</accession>
<comment type="subcellular location">
    <subcellularLocation>
        <location evidence="1">Mitochondrion inner membrane</location>
    </subcellularLocation>
</comment>
<dbReference type="Pfam" id="PF02238">
    <property type="entry name" value="COX7a"/>
    <property type="match status" value="1"/>
</dbReference>
<keyword evidence="6" id="KW-0812">Transmembrane</keyword>
<keyword evidence="5 6" id="KW-0472">Membrane</keyword>
<comment type="similarity">
    <text evidence="2">Belongs to the cytochrome c oxidase VIIa family.</text>
</comment>
<feature type="transmembrane region" description="Helical" evidence="6">
    <location>
        <begin position="62"/>
        <end position="83"/>
    </location>
</feature>
<evidence type="ECO:0000256" key="1">
    <source>
        <dbReference type="ARBA" id="ARBA00004273"/>
    </source>
</evidence>
<comment type="caution">
    <text evidence="7">The sequence shown here is derived from an EMBL/GenBank/DDBJ whole genome shotgun (WGS) entry which is preliminary data.</text>
</comment>
<dbReference type="GO" id="GO:0045277">
    <property type="term" value="C:respiratory chain complex IV"/>
    <property type="evidence" value="ECO:0007669"/>
    <property type="project" value="InterPro"/>
</dbReference>
<sequence>MMTSRVFSLPSRLRASDILTRQASGGPGSVTSRNLQALKKKQKAYQIDDGQVIWKKSKKDVLLYKATVALTFLGVGMSLHTFWRLSFAKHFE</sequence>
<evidence type="ECO:0000256" key="4">
    <source>
        <dbReference type="ARBA" id="ARBA00023128"/>
    </source>
</evidence>
<evidence type="ECO:0000313" key="7">
    <source>
        <dbReference type="EMBL" id="CAH2011648.1"/>
    </source>
</evidence>
<keyword evidence="8" id="KW-1185">Reference proteome</keyword>
<dbReference type="InterPro" id="IPR036539">
    <property type="entry name" value="Cyt_c_oxidase_su7a_sf"/>
</dbReference>
<protein>
    <submittedName>
        <fullName evidence="7">Uncharacterized protein</fullName>
    </submittedName>
</protein>
<evidence type="ECO:0000256" key="5">
    <source>
        <dbReference type="ARBA" id="ARBA00023136"/>
    </source>
</evidence>